<evidence type="ECO:0000313" key="2">
    <source>
        <dbReference type="EMBL" id="CAB4364426.1"/>
    </source>
</evidence>
<evidence type="ECO:0000313" key="5">
    <source>
        <dbReference type="EMBL" id="CAB4942712.1"/>
    </source>
</evidence>
<organism evidence="4">
    <name type="scientific">freshwater metagenome</name>
    <dbReference type="NCBI Taxonomy" id="449393"/>
    <lineage>
        <taxon>unclassified sequences</taxon>
        <taxon>metagenomes</taxon>
        <taxon>ecological metagenomes</taxon>
    </lineage>
</organism>
<name>A0A6J7BS82_9ZZZZ</name>
<evidence type="ECO:0000313" key="3">
    <source>
        <dbReference type="EMBL" id="CAB4730303.1"/>
    </source>
</evidence>
<dbReference type="EMBL" id="CAEZYF010000013">
    <property type="protein sequence ID" value="CAB4730303.1"/>
    <property type="molecule type" value="Genomic_DNA"/>
</dbReference>
<protein>
    <submittedName>
        <fullName evidence="4">Unannotated protein</fullName>
    </submittedName>
</protein>
<dbReference type="Pfam" id="PF22632">
    <property type="entry name" value="BphC_D1"/>
    <property type="match status" value="1"/>
</dbReference>
<dbReference type="AlphaFoldDB" id="A0A6J7BS82"/>
<dbReference type="InterPro" id="IPR004360">
    <property type="entry name" value="Glyas_Fos-R_dOase_dom"/>
</dbReference>
<proteinExistence type="predicted"/>
<dbReference type="InterPro" id="IPR037523">
    <property type="entry name" value="VOC_core"/>
</dbReference>
<dbReference type="EMBL" id="CAESGF010000013">
    <property type="protein sequence ID" value="CAB4364426.1"/>
    <property type="molecule type" value="Genomic_DNA"/>
</dbReference>
<dbReference type="EMBL" id="CAFBMT010000014">
    <property type="protein sequence ID" value="CAB4942712.1"/>
    <property type="molecule type" value="Genomic_DNA"/>
</dbReference>
<feature type="domain" description="VOC" evidence="1">
    <location>
        <begin position="144"/>
        <end position="268"/>
    </location>
</feature>
<gene>
    <name evidence="3" type="ORF">UFOPK2656_02061</name>
    <name evidence="4" type="ORF">UFOPK3267_00743</name>
    <name evidence="5" type="ORF">UFOPK3651_02304</name>
    <name evidence="6" type="ORF">UFOPK3931_02382</name>
    <name evidence="2" type="ORF">UFOPK4189_02187</name>
</gene>
<dbReference type="EMBL" id="CAFBOL010000081">
    <property type="protein sequence ID" value="CAB5004161.1"/>
    <property type="molecule type" value="Genomic_DNA"/>
</dbReference>
<dbReference type="Gene3D" id="3.10.180.10">
    <property type="entry name" value="2,3-Dihydroxybiphenyl 1,2-Dioxygenase, domain 1"/>
    <property type="match status" value="2"/>
</dbReference>
<evidence type="ECO:0000313" key="6">
    <source>
        <dbReference type="EMBL" id="CAB5004161.1"/>
    </source>
</evidence>
<evidence type="ECO:0000313" key="4">
    <source>
        <dbReference type="EMBL" id="CAB4848607.1"/>
    </source>
</evidence>
<dbReference type="Pfam" id="PF00903">
    <property type="entry name" value="Glyoxalase"/>
    <property type="match status" value="1"/>
</dbReference>
<sequence length="296" mass="32022">MFDQLEIAYLGVEVPDPSSLDSFFTDIVGLVPGAPGADGTRTWRNDDKAQRLIVSAGPANDAVLVGVEAVDEAAFEQAVAGLAATGFATTEGTAADLAARHVQRLARVDAPWGMTLEVVLGLQRAEQPFASPLVPGGFYTHGVGFGHIALATNAFDEAVHLLVDGLGFRQSDWIELPMGPDLTIKVAFLHANGRHHTFAFVRAPFEMPQRLHHVMLEVNQRDDVGMAFDRAWASSLPIPNGLGVHDNDRMFSFYVASPAGFAVEIGHGARTVTEDWDDNRPYDRASVWGHQPLRMG</sequence>
<reference evidence="4" key="1">
    <citation type="submission" date="2020-05" db="EMBL/GenBank/DDBJ databases">
        <authorList>
            <person name="Chiriac C."/>
            <person name="Salcher M."/>
            <person name="Ghai R."/>
            <person name="Kavagutti S V."/>
        </authorList>
    </citation>
    <scope>NUCLEOTIDE SEQUENCE</scope>
</reference>
<dbReference type="PROSITE" id="PS51819">
    <property type="entry name" value="VOC"/>
    <property type="match status" value="1"/>
</dbReference>
<accession>A0A6J7BS82</accession>
<evidence type="ECO:0000259" key="1">
    <source>
        <dbReference type="PROSITE" id="PS51819"/>
    </source>
</evidence>
<dbReference type="SUPFAM" id="SSF54593">
    <property type="entry name" value="Glyoxalase/Bleomycin resistance protein/Dihydroxybiphenyl dioxygenase"/>
    <property type="match status" value="2"/>
</dbReference>
<dbReference type="InterPro" id="IPR029068">
    <property type="entry name" value="Glyas_Bleomycin-R_OHBP_Dase"/>
</dbReference>
<dbReference type="EMBL" id="CAFBIY010000028">
    <property type="protein sequence ID" value="CAB4848607.1"/>
    <property type="molecule type" value="Genomic_DNA"/>
</dbReference>